<reference evidence="3" key="1">
    <citation type="journal article" date="2014" name="Int. J. Syst. Evol. Microbiol.">
        <title>Complete genome sequence of Corynebacterium casei LMG S-19264T (=DSM 44701T), isolated from a smear-ripened cheese.</title>
        <authorList>
            <consortium name="US DOE Joint Genome Institute (JGI-PGF)"/>
            <person name="Walter F."/>
            <person name="Albersmeier A."/>
            <person name="Kalinowski J."/>
            <person name="Ruckert C."/>
        </authorList>
    </citation>
    <scope>NUCLEOTIDE SEQUENCE</scope>
    <source>
        <strain evidence="3">CGMCC 4.7299</strain>
    </source>
</reference>
<accession>A0A8J3BW50</accession>
<comment type="similarity">
    <text evidence="1">Belongs to the Rv0495c family.</text>
</comment>
<dbReference type="EMBL" id="BMMX01000004">
    <property type="protein sequence ID" value="GGK83187.1"/>
    <property type="molecule type" value="Genomic_DNA"/>
</dbReference>
<reference evidence="3" key="2">
    <citation type="submission" date="2020-09" db="EMBL/GenBank/DDBJ databases">
        <authorList>
            <person name="Sun Q."/>
            <person name="Zhou Y."/>
        </authorList>
    </citation>
    <scope>NUCLEOTIDE SEQUENCE</scope>
    <source>
        <strain evidence="3">CGMCC 4.7299</strain>
    </source>
</reference>
<name>A0A8J3BW50_9ACTN</name>
<protein>
    <recommendedName>
        <fullName evidence="5">DUF3109 family protein</fullName>
    </recommendedName>
</protein>
<feature type="region of interest" description="Disordered" evidence="2">
    <location>
        <begin position="259"/>
        <end position="293"/>
    </location>
</feature>
<organism evidence="3 4">
    <name type="scientific">Mangrovihabitans endophyticus</name>
    <dbReference type="NCBI Taxonomy" id="1751298"/>
    <lineage>
        <taxon>Bacteria</taxon>
        <taxon>Bacillati</taxon>
        <taxon>Actinomycetota</taxon>
        <taxon>Actinomycetes</taxon>
        <taxon>Micromonosporales</taxon>
        <taxon>Micromonosporaceae</taxon>
        <taxon>Mangrovihabitans</taxon>
    </lineage>
</organism>
<dbReference type="Pfam" id="PF11307">
    <property type="entry name" value="DUF3109"/>
    <property type="match status" value="1"/>
</dbReference>
<evidence type="ECO:0000313" key="3">
    <source>
        <dbReference type="EMBL" id="GGK83187.1"/>
    </source>
</evidence>
<gene>
    <name evidence="3" type="ORF">GCM10012284_16640</name>
</gene>
<dbReference type="InterPro" id="IPR021458">
    <property type="entry name" value="Rv0495c"/>
</dbReference>
<evidence type="ECO:0000256" key="2">
    <source>
        <dbReference type="SAM" id="MobiDB-lite"/>
    </source>
</evidence>
<proteinExistence type="inferred from homology"/>
<evidence type="ECO:0000313" key="4">
    <source>
        <dbReference type="Proteomes" id="UP000656042"/>
    </source>
</evidence>
<comment type="caution">
    <text evidence="3">The sequence shown here is derived from an EMBL/GenBank/DDBJ whole genome shotgun (WGS) entry which is preliminary data.</text>
</comment>
<keyword evidence="4" id="KW-1185">Reference proteome</keyword>
<dbReference type="AlphaFoldDB" id="A0A8J3BW50"/>
<dbReference type="Proteomes" id="UP000656042">
    <property type="component" value="Unassembled WGS sequence"/>
</dbReference>
<sequence>MDAAAAARQAEVGLDFPREWIEFTDPSDDQHVIRADLTWLLSRWTCVFGSACHGIIAGRAEEGCCSHGAFFTDADDENRVKSAAAKLTPQTWQHYRRGFKNYTEMDSVDGEKPARRTATQHEDGPCVFLNDADFPAGGGCALHAQALRDGVHPLAYKPDVCWQLPVRREQDWTKRPDGTKFLLSTLTEFDRRGWGPGGHDLDWWCTSSPDAHVGGEPLFQSYAAELTALIGPEAYAELARLCERRFAAGLVAPHPATLAAQRAEETAPDPAAPDRAKPKKRGGREPASPPGEA</sequence>
<evidence type="ECO:0008006" key="5">
    <source>
        <dbReference type="Google" id="ProtNLM"/>
    </source>
</evidence>
<evidence type="ECO:0000256" key="1">
    <source>
        <dbReference type="ARBA" id="ARBA00093770"/>
    </source>
</evidence>
<dbReference type="RefSeq" id="WP_189078644.1">
    <property type="nucleotide sequence ID" value="NZ_BMMX01000004.1"/>
</dbReference>